<feature type="binding site" evidence="10">
    <location>
        <begin position="329"/>
        <end position="331"/>
    </location>
    <ligand>
        <name>iminosuccinate</name>
        <dbReference type="ChEBI" id="CHEBI:77875"/>
    </ligand>
</feature>
<feature type="binding site" evidence="10">
    <location>
        <position position="108"/>
    </location>
    <ligand>
        <name>iminosuccinate</name>
        <dbReference type="ChEBI" id="CHEBI:77875"/>
    </ligand>
</feature>
<evidence type="ECO:0000256" key="10">
    <source>
        <dbReference type="HAMAP-Rule" id="MF_00569"/>
    </source>
</evidence>
<dbReference type="Proteomes" id="UP000219994">
    <property type="component" value="Unassembled WGS sequence"/>
</dbReference>
<dbReference type="EC" id="2.5.1.72" evidence="2 10"/>
<protein>
    <recommendedName>
        <fullName evidence="2 10">Quinolinate synthase</fullName>
        <ecNumber evidence="2 10">2.5.1.72</ecNumber>
    </recommendedName>
</protein>
<dbReference type="NCBIfam" id="TIGR00550">
    <property type="entry name" value="nadA"/>
    <property type="match status" value="1"/>
</dbReference>
<evidence type="ECO:0000256" key="5">
    <source>
        <dbReference type="ARBA" id="ARBA00022642"/>
    </source>
</evidence>
<comment type="similarity">
    <text evidence="10">Belongs to the quinolinate synthase family. Type 3 subfamily.</text>
</comment>
<dbReference type="Gene3D" id="3.40.50.10800">
    <property type="entry name" value="NadA-like"/>
    <property type="match status" value="3"/>
</dbReference>
<dbReference type="Pfam" id="PF02445">
    <property type="entry name" value="NadA"/>
    <property type="match status" value="1"/>
</dbReference>
<keyword evidence="5 10" id="KW-0662">Pyridine nucleotide biosynthesis</keyword>
<comment type="function">
    <text evidence="10">Catalyzes the condensation of iminoaspartate with dihydroxyacetone phosphate to form quinolinate.</text>
</comment>
<dbReference type="PANTHER" id="PTHR30573">
    <property type="entry name" value="QUINOLINATE SYNTHETASE A"/>
    <property type="match status" value="1"/>
</dbReference>
<proteinExistence type="inferred from homology"/>
<name>A0A2A6FQJ2_9MICO</name>
<dbReference type="InterPro" id="IPR036094">
    <property type="entry name" value="NadA_sf"/>
</dbReference>
<dbReference type="NCBIfam" id="NF006884">
    <property type="entry name" value="PRK09375.2-5"/>
    <property type="match status" value="1"/>
</dbReference>
<evidence type="ECO:0000256" key="9">
    <source>
        <dbReference type="ARBA" id="ARBA00023014"/>
    </source>
</evidence>
<comment type="caution">
    <text evidence="11">The sequence shown here is derived from an EMBL/GenBank/DDBJ whole genome shotgun (WGS) entry which is preliminary data.</text>
</comment>
<feature type="binding site" evidence="10">
    <location>
        <position position="393"/>
    </location>
    <ligand>
        <name>[4Fe-4S] cluster</name>
        <dbReference type="ChEBI" id="CHEBI:49883"/>
    </ligand>
</feature>
<reference evidence="12" key="1">
    <citation type="submission" date="2017-03" db="EMBL/GenBank/DDBJ databases">
        <authorList>
            <person name="Lund M.B."/>
        </authorList>
    </citation>
    <scope>NUCLEOTIDE SEQUENCE [LARGE SCALE GENOMIC DNA]</scope>
</reference>
<dbReference type="GO" id="GO:0034628">
    <property type="term" value="P:'de novo' NAD+ biosynthetic process from L-aspartate"/>
    <property type="evidence" value="ECO:0007669"/>
    <property type="project" value="TreeGrafter"/>
</dbReference>
<keyword evidence="6 10" id="KW-0808">Transferase</keyword>
<feature type="binding site" evidence="10">
    <location>
        <position position="172"/>
    </location>
    <ligand>
        <name>[4Fe-4S] cluster</name>
        <dbReference type="ChEBI" id="CHEBI:49883"/>
    </ligand>
</feature>
<dbReference type="GO" id="GO:0051539">
    <property type="term" value="F:4 iron, 4 sulfur cluster binding"/>
    <property type="evidence" value="ECO:0007669"/>
    <property type="project" value="UniProtKB-KW"/>
</dbReference>
<evidence type="ECO:0000256" key="6">
    <source>
        <dbReference type="ARBA" id="ARBA00022679"/>
    </source>
</evidence>
<sequence length="461" mass="49300">MTNTTNTAVTSNDPAQITEASVDRAIQLIAKGAEGSTCATDLARNPWEFDGGPAGYGPGSSMGDMIPTHSPRQGVLPTQYKTVTAAQLHERIRAAKATLGDRVVILGHFYQRDEVVQHADFVGDSFQLATAAKNRPNAEAIVFCGVHFMAETADILSTPEQAVILPNLAAGCSMADMADESSVNECWEQLAQIYGPLEMPDDSGRVPVIPVTYMNSSAALKSFVGEHGGIVCTSSNARTVLEWAFERGQRVLFFPDQHLGRNTAKAMGVPPEQMPMWNPRATLGGNTTDDLLNARVILWHGFCSVHKRFTVDQIAQARAQHAGVQVIVHPECPMPVVDAADAAGSTDFIVKTIQAAPAGSTFAIGTEINLVQRLAAEHPEHTIFCLDPVICPCSTMYRIHPGYLAWVLEELVAGRVVNQISVAPDVAAHARIALERMLTAKPPTGATVGEAAHTPTPKIGA</sequence>
<dbReference type="HAMAP" id="MF_00569">
    <property type="entry name" value="NadA_type3"/>
    <property type="match status" value="1"/>
</dbReference>
<dbReference type="GO" id="GO:0046872">
    <property type="term" value="F:metal ion binding"/>
    <property type="evidence" value="ECO:0007669"/>
    <property type="project" value="UniProtKB-KW"/>
</dbReference>
<dbReference type="NCBIfam" id="NF006883">
    <property type="entry name" value="PRK09375.2-4"/>
    <property type="match status" value="1"/>
</dbReference>
<dbReference type="SUPFAM" id="SSF142754">
    <property type="entry name" value="NadA-like"/>
    <property type="match status" value="1"/>
</dbReference>
<dbReference type="InterPro" id="IPR003473">
    <property type="entry name" value="NadA"/>
</dbReference>
<evidence type="ECO:0000256" key="3">
    <source>
        <dbReference type="ARBA" id="ARBA00022485"/>
    </source>
</evidence>
<evidence type="ECO:0000256" key="7">
    <source>
        <dbReference type="ARBA" id="ARBA00022723"/>
    </source>
</evidence>
<evidence type="ECO:0000313" key="12">
    <source>
        <dbReference type="Proteomes" id="UP000219994"/>
    </source>
</evidence>
<comment type="catalytic activity">
    <reaction evidence="10">
        <text>iminosuccinate + dihydroxyacetone phosphate = quinolinate + phosphate + 2 H2O + H(+)</text>
        <dbReference type="Rhea" id="RHEA:25888"/>
        <dbReference type="ChEBI" id="CHEBI:15377"/>
        <dbReference type="ChEBI" id="CHEBI:15378"/>
        <dbReference type="ChEBI" id="CHEBI:29959"/>
        <dbReference type="ChEBI" id="CHEBI:43474"/>
        <dbReference type="ChEBI" id="CHEBI:57642"/>
        <dbReference type="ChEBI" id="CHEBI:77875"/>
        <dbReference type="EC" id="2.5.1.72"/>
    </reaction>
</comment>
<feature type="binding site" evidence="10">
    <location>
        <position position="346"/>
    </location>
    <ligand>
        <name>iminosuccinate</name>
        <dbReference type="ChEBI" id="CHEBI:77875"/>
    </ligand>
</feature>
<comment type="pathway">
    <text evidence="1 10">Cofactor biosynthesis; NAD(+) biosynthesis; quinolinate from iminoaspartate: step 1/1.</text>
</comment>
<evidence type="ECO:0000256" key="2">
    <source>
        <dbReference type="ARBA" id="ARBA00012669"/>
    </source>
</evidence>
<keyword evidence="8 10" id="KW-0408">Iron</keyword>
<keyword evidence="4 10" id="KW-0963">Cytoplasm</keyword>
<accession>A0A2A6FQJ2</accession>
<dbReference type="GO" id="GO:0008987">
    <property type="term" value="F:quinolinate synthetase A activity"/>
    <property type="evidence" value="ECO:0007669"/>
    <property type="project" value="UniProtKB-UniRule"/>
</dbReference>
<organism evidence="11 12">
    <name type="scientific">Candidatus Lumbricidiphila eiseniae</name>
    <dbReference type="NCBI Taxonomy" id="1969409"/>
    <lineage>
        <taxon>Bacteria</taxon>
        <taxon>Bacillati</taxon>
        <taxon>Actinomycetota</taxon>
        <taxon>Actinomycetes</taxon>
        <taxon>Micrococcales</taxon>
        <taxon>Microbacteriaceae</taxon>
        <taxon>Candidatus Lumbricidiphila</taxon>
    </lineage>
</organism>
<comment type="subcellular location">
    <subcellularLocation>
        <location evidence="10">Cytoplasm</location>
    </subcellularLocation>
</comment>
<keyword evidence="9 10" id="KW-0411">Iron-sulfur</keyword>
<dbReference type="InterPro" id="IPR023515">
    <property type="entry name" value="Quinolinate_synth_A_type3"/>
</dbReference>
<keyword evidence="3 10" id="KW-0004">4Fe-4S</keyword>
<dbReference type="UniPathway" id="UPA00253">
    <property type="reaction ID" value="UER00327"/>
</dbReference>
<evidence type="ECO:0000256" key="8">
    <source>
        <dbReference type="ARBA" id="ARBA00023004"/>
    </source>
</evidence>
<feature type="binding site" evidence="10">
    <location>
        <position position="125"/>
    </location>
    <ligand>
        <name>iminosuccinate</name>
        <dbReference type="ChEBI" id="CHEBI:77875"/>
    </ligand>
</feature>
<keyword evidence="7 10" id="KW-0479">Metal-binding</keyword>
<evidence type="ECO:0000313" key="11">
    <source>
        <dbReference type="EMBL" id="PDQ34881.1"/>
    </source>
</evidence>
<dbReference type="EMBL" id="NAEP01000044">
    <property type="protein sequence ID" value="PDQ34881.1"/>
    <property type="molecule type" value="Genomic_DNA"/>
</dbReference>
<feature type="binding site" evidence="10">
    <location>
        <begin position="213"/>
        <end position="215"/>
    </location>
    <ligand>
        <name>iminosuccinate</name>
        <dbReference type="ChEBI" id="CHEBI:77875"/>
    </ligand>
</feature>
<evidence type="ECO:0000256" key="4">
    <source>
        <dbReference type="ARBA" id="ARBA00022490"/>
    </source>
</evidence>
<dbReference type="PANTHER" id="PTHR30573:SF0">
    <property type="entry name" value="QUINOLINATE SYNTHASE, CHLOROPLASTIC"/>
    <property type="match status" value="1"/>
</dbReference>
<dbReference type="AlphaFoldDB" id="A0A2A6FQJ2"/>
<evidence type="ECO:0000256" key="1">
    <source>
        <dbReference type="ARBA" id="ARBA00005065"/>
    </source>
</evidence>
<dbReference type="GO" id="GO:0005829">
    <property type="term" value="C:cytosol"/>
    <property type="evidence" value="ECO:0007669"/>
    <property type="project" value="TreeGrafter"/>
</dbReference>
<feature type="binding site" evidence="10">
    <location>
        <position position="303"/>
    </location>
    <ligand>
        <name>[4Fe-4S] cluster</name>
        <dbReference type="ChEBI" id="CHEBI:49883"/>
    </ligand>
</feature>
<comment type="cofactor">
    <cofactor evidence="10">
        <name>[4Fe-4S] cluster</name>
        <dbReference type="ChEBI" id="CHEBI:49883"/>
    </cofactor>
    <text evidence="10">Binds 1 [4Fe-4S] cluster per subunit.</text>
</comment>
<feature type="binding site" evidence="10">
    <location>
        <position position="234"/>
    </location>
    <ligand>
        <name>iminosuccinate</name>
        <dbReference type="ChEBI" id="CHEBI:77875"/>
    </ligand>
</feature>
<gene>
    <name evidence="10" type="primary">nadA</name>
    <name evidence="11" type="ORF">B5766_08960</name>
</gene>